<dbReference type="PANTHER" id="PTHR10438">
    <property type="entry name" value="THIOREDOXIN"/>
    <property type="match status" value="1"/>
</dbReference>
<feature type="domain" description="Thioredoxin" evidence="1">
    <location>
        <begin position="7"/>
        <end position="105"/>
    </location>
</feature>
<dbReference type="Gene3D" id="3.40.30.10">
    <property type="entry name" value="Glutaredoxin"/>
    <property type="match status" value="1"/>
</dbReference>
<dbReference type="InterPro" id="IPR013766">
    <property type="entry name" value="Thioredoxin_domain"/>
</dbReference>
<reference evidence="2" key="1">
    <citation type="submission" date="2021-01" db="EMBL/GenBank/DDBJ databases">
        <authorList>
            <person name="Corre E."/>
            <person name="Pelletier E."/>
            <person name="Niang G."/>
            <person name="Scheremetjew M."/>
            <person name="Finn R."/>
            <person name="Kale V."/>
            <person name="Holt S."/>
            <person name="Cochrane G."/>
            <person name="Meng A."/>
            <person name="Brown T."/>
            <person name="Cohen L."/>
        </authorList>
    </citation>
    <scope>NUCLEOTIDE SEQUENCE</scope>
    <source>
        <strain evidence="2">SAG 11-49</strain>
    </source>
</reference>
<sequence>MSFQIDVKTPEAFKSEITEVPGTCQVVELYSTWSGPCKAIISTFKRIYFDAGDRPLKFFTVDAEKVGGFDEHRKGCQPVFLIYKDGKVIDKVVGVMAPALEKKIAEYSAVAA</sequence>
<dbReference type="InterPro" id="IPR036249">
    <property type="entry name" value="Thioredoxin-like_sf"/>
</dbReference>
<organism evidence="2">
    <name type="scientific">Chlamydomonas leiostraca</name>
    <dbReference type="NCBI Taxonomy" id="1034604"/>
    <lineage>
        <taxon>Eukaryota</taxon>
        <taxon>Viridiplantae</taxon>
        <taxon>Chlorophyta</taxon>
        <taxon>core chlorophytes</taxon>
        <taxon>Chlorophyceae</taxon>
        <taxon>CS clade</taxon>
        <taxon>Chlamydomonadales</taxon>
        <taxon>Chlamydomonadaceae</taxon>
        <taxon>Chlamydomonas</taxon>
    </lineage>
</organism>
<evidence type="ECO:0000313" key="2">
    <source>
        <dbReference type="EMBL" id="CAD8682619.1"/>
    </source>
</evidence>
<evidence type="ECO:0000259" key="1">
    <source>
        <dbReference type="Pfam" id="PF00085"/>
    </source>
</evidence>
<name>A0A7S0RNS7_9CHLO</name>
<dbReference type="Pfam" id="PF00085">
    <property type="entry name" value="Thioredoxin"/>
    <property type="match status" value="1"/>
</dbReference>
<protein>
    <recommendedName>
        <fullName evidence="1">Thioredoxin domain-containing protein</fullName>
    </recommendedName>
</protein>
<dbReference type="InterPro" id="IPR050620">
    <property type="entry name" value="Thioredoxin_H-type-like"/>
</dbReference>
<accession>A0A7S0RNS7</accession>
<dbReference type="PANTHER" id="PTHR10438:SF468">
    <property type="entry name" value="THIOREDOXIN-1-RELATED"/>
    <property type="match status" value="1"/>
</dbReference>
<proteinExistence type="predicted"/>
<dbReference type="EMBL" id="HBFB01019205">
    <property type="protein sequence ID" value="CAD8682619.1"/>
    <property type="molecule type" value="Transcribed_RNA"/>
</dbReference>
<dbReference type="AlphaFoldDB" id="A0A7S0RNS7"/>
<dbReference type="SUPFAM" id="SSF52833">
    <property type="entry name" value="Thioredoxin-like"/>
    <property type="match status" value="1"/>
</dbReference>
<gene>
    <name evidence="2" type="ORF">CLEI1391_LOCUS10786</name>
</gene>